<evidence type="ECO:0000313" key="2">
    <source>
        <dbReference type="EMBL" id="KAK4213307.1"/>
    </source>
</evidence>
<evidence type="ECO:0000256" key="1">
    <source>
        <dbReference type="SAM" id="SignalP"/>
    </source>
</evidence>
<keyword evidence="3" id="KW-1185">Reference proteome</keyword>
<evidence type="ECO:0000313" key="3">
    <source>
        <dbReference type="Proteomes" id="UP001301769"/>
    </source>
</evidence>
<gene>
    <name evidence="2" type="ORF">QBC37DRAFT_423320</name>
</gene>
<dbReference type="Proteomes" id="UP001301769">
    <property type="component" value="Unassembled WGS sequence"/>
</dbReference>
<keyword evidence="1" id="KW-0732">Signal</keyword>
<name>A0AAN7B7V2_9PEZI</name>
<proteinExistence type="predicted"/>
<feature type="chain" id="PRO_5043029011" description="Secreted protein" evidence="1">
    <location>
        <begin position="19"/>
        <end position="81"/>
    </location>
</feature>
<comment type="caution">
    <text evidence="2">The sequence shown here is derived from an EMBL/GenBank/DDBJ whole genome shotgun (WGS) entry which is preliminary data.</text>
</comment>
<dbReference type="AlphaFoldDB" id="A0AAN7B7V2"/>
<reference evidence="2" key="2">
    <citation type="submission" date="2023-05" db="EMBL/GenBank/DDBJ databases">
        <authorList>
            <consortium name="Lawrence Berkeley National Laboratory"/>
            <person name="Steindorff A."/>
            <person name="Hensen N."/>
            <person name="Bonometti L."/>
            <person name="Westerberg I."/>
            <person name="Brannstrom I.O."/>
            <person name="Guillou S."/>
            <person name="Cros-Aarteil S."/>
            <person name="Calhoun S."/>
            <person name="Haridas S."/>
            <person name="Kuo A."/>
            <person name="Mondo S."/>
            <person name="Pangilinan J."/>
            <person name="Riley R."/>
            <person name="Labutti K."/>
            <person name="Andreopoulos B."/>
            <person name="Lipzen A."/>
            <person name="Chen C."/>
            <person name="Yanf M."/>
            <person name="Daum C."/>
            <person name="Ng V."/>
            <person name="Clum A."/>
            <person name="Ohm R."/>
            <person name="Martin F."/>
            <person name="Silar P."/>
            <person name="Natvig D."/>
            <person name="Lalanne C."/>
            <person name="Gautier V."/>
            <person name="Ament-Velasquez S.L."/>
            <person name="Kruys A."/>
            <person name="Hutchinson M.I."/>
            <person name="Powell A.J."/>
            <person name="Barry K."/>
            <person name="Miller A.N."/>
            <person name="Grigoriev I.V."/>
            <person name="Debuchy R."/>
            <person name="Gladieux P."/>
            <person name="Thoren M.H."/>
            <person name="Johannesson H."/>
        </authorList>
    </citation>
    <scope>NUCLEOTIDE SEQUENCE</scope>
    <source>
        <strain evidence="2">PSN293</strain>
    </source>
</reference>
<accession>A0AAN7B7V2</accession>
<sequence length="81" mass="9053">MSVLGCFLFRMIAHSMESISPLQAGSEQKVILHNYIVITRHSYGTGYHGDEICSGTVPNRSELYLILLTSGSEHLSMCHFH</sequence>
<protein>
    <recommendedName>
        <fullName evidence="4">Secreted protein</fullName>
    </recommendedName>
</protein>
<organism evidence="2 3">
    <name type="scientific">Rhypophila decipiens</name>
    <dbReference type="NCBI Taxonomy" id="261697"/>
    <lineage>
        <taxon>Eukaryota</taxon>
        <taxon>Fungi</taxon>
        <taxon>Dikarya</taxon>
        <taxon>Ascomycota</taxon>
        <taxon>Pezizomycotina</taxon>
        <taxon>Sordariomycetes</taxon>
        <taxon>Sordariomycetidae</taxon>
        <taxon>Sordariales</taxon>
        <taxon>Naviculisporaceae</taxon>
        <taxon>Rhypophila</taxon>
    </lineage>
</organism>
<evidence type="ECO:0008006" key="4">
    <source>
        <dbReference type="Google" id="ProtNLM"/>
    </source>
</evidence>
<dbReference type="EMBL" id="MU858111">
    <property type="protein sequence ID" value="KAK4213307.1"/>
    <property type="molecule type" value="Genomic_DNA"/>
</dbReference>
<reference evidence="2" key="1">
    <citation type="journal article" date="2023" name="Mol. Phylogenet. Evol.">
        <title>Genome-scale phylogeny and comparative genomics of the fungal order Sordariales.</title>
        <authorList>
            <person name="Hensen N."/>
            <person name="Bonometti L."/>
            <person name="Westerberg I."/>
            <person name="Brannstrom I.O."/>
            <person name="Guillou S."/>
            <person name="Cros-Aarteil S."/>
            <person name="Calhoun S."/>
            <person name="Haridas S."/>
            <person name="Kuo A."/>
            <person name="Mondo S."/>
            <person name="Pangilinan J."/>
            <person name="Riley R."/>
            <person name="LaButti K."/>
            <person name="Andreopoulos B."/>
            <person name="Lipzen A."/>
            <person name="Chen C."/>
            <person name="Yan M."/>
            <person name="Daum C."/>
            <person name="Ng V."/>
            <person name="Clum A."/>
            <person name="Steindorff A."/>
            <person name="Ohm R.A."/>
            <person name="Martin F."/>
            <person name="Silar P."/>
            <person name="Natvig D.O."/>
            <person name="Lalanne C."/>
            <person name="Gautier V."/>
            <person name="Ament-Velasquez S.L."/>
            <person name="Kruys A."/>
            <person name="Hutchinson M.I."/>
            <person name="Powell A.J."/>
            <person name="Barry K."/>
            <person name="Miller A.N."/>
            <person name="Grigoriev I.V."/>
            <person name="Debuchy R."/>
            <person name="Gladieux P."/>
            <person name="Hiltunen Thoren M."/>
            <person name="Johannesson H."/>
        </authorList>
    </citation>
    <scope>NUCLEOTIDE SEQUENCE</scope>
    <source>
        <strain evidence="2">PSN293</strain>
    </source>
</reference>
<feature type="signal peptide" evidence="1">
    <location>
        <begin position="1"/>
        <end position="18"/>
    </location>
</feature>